<dbReference type="InterPro" id="IPR029046">
    <property type="entry name" value="LolA/LolB/LppX"/>
</dbReference>
<dbReference type="GO" id="GO:0015031">
    <property type="term" value="P:protein transport"/>
    <property type="evidence" value="ECO:0007669"/>
    <property type="project" value="UniProtKB-KW"/>
</dbReference>
<evidence type="ECO:0000256" key="2">
    <source>
        <dbReference type="ARBA" id="ARBA00009696"/>
    </source>
</evidence>
<dbReference type="EMBL" id="NVVJ01000012">
    <property type="protein sequence ID" value="PCJ26219.1"/>
    <property type="molecule type" value="Genomic_DNA"/>
</dbReference>
<organism evidence="14 15">
    <name type="scientific">SAR86 cluster bacterium</name>
    <dbReference type="NCBI Taxonomy" id="2030880"/>
    <lineage>
        <taxon>Bacteria</taxon>
        <taxon>Pseudomonadati</taxon>
        <taxon>Pseudomonadota</taxon>
        <taxon>Gammaproteobacteria</taxon>
        <taxon>SAR86 cluster</taxon>
    </lineage>
</organism>
<keyword evidence="12 14" id="KW-0449">Lipoprotein</keyword>
<reference evidence="15" key="1">
    <citation type="submission" date="2017-08" db="EMBL/GenBank/DDBJ databases">
        <title>A dynamic microbial community with high functional redundancy inhabits the cold, oxic subseafloor aquifer.</title>
        <authorList>
            <person name="Tully B.J."/>
            <person name="Wheat C.G."/>
            <person name="Glazer B.T."/>
            <person name="Huber J.A."/>
        </authorList>
    </citation>
    <scope>NUCLEOTIDE SEQUENCE [LARGE SCALE GENOMIC DNA]</scope>
</reference>
<evidence type="ECO:0000313" key="15">
    <source>
        <dbReference type="Proteomes" id="UP000218327"/>
    </source>
</evidence>
<sequence length="210" mass="23869">MSGSSTHLLRSFRRYCFLLGFSVVLSACNIAPSSNINSNWVVQRNQLQALDSWQLRGRVNVRYDNESHTPRIQWMQQNVEYHIRLWGTFNAGNTLIVGRPGYVTLEQDGNIVRANSAEELILQQLGYELPVSYLNYWIKGLPAPDSQADLSFNDLNQLIAIEQAGWSIALSDPRQYGALTLPRRVELTRSANDIRLRFIGLNWTVNSTAN</sequence>
<keyword evidence="5" id="KW-0813">Transport</keyword>
<dbReference type="CDD" id="cd16326">
    <property type="entry name" value="LolB"/>
    <property type="match status" value="1"/>
</dbReference>
<evidence type="ECO:0000256" key="12">
    <source>
        <dbReference type="ARBA" id="ARBA00023288"/>
    </source>
</evidence>
<comment type="caution">
    <text evidence="14">The sequence shown here is derived from an EMBL/GenBank/DDBJ whole genome shotgun (WGS) entry which is preliminary data.</text>
</comment>
<dbReference type="Proteomes" id="UP000218327">
    <property type="component" value="Unassembled WGS sequence"/>
</dbReference>
<evidence type="ECO:0000256" key="11">
    <source>
        <dbReference type="ARBA" id="ARBA00023237"/>
    </source>
</evidence>
<feature type="chain" id="PRO_5012269366" description="Outer-membrane lipoprotein LolB" evidence="13">
    <location>
        <begin position="27"/>
        <end position="210"/>
    </location>
</feature>
<evidence type="ECO:0000256" key="10">
    <source>
        <dbReference type="ARBA" id="ARBA00023186"/>
    </source>
</evidence>
<keyword evidence="8" id="KW-0472">Membrane</keyword>
<feature type="signal peptide" evidence="13">
    <location>
        <begin position="1"/>
        <end position="26"/>
    </location>
</feature>
<proteinExistence type="inferred from homology"/>
<gene>
    <name evidence="14" type="primary">lolB</name>
    <name evidence="14" type="ORF">COA96_05620</name>
</gene>
<dbReference type="AlphaFoldDB" id="A0A2A5B3V7"/>
<evidence type="ECO:0000256" key="7">
    <source>
        <dbReference type="ARBA" id="ARBA00022927"/>
    </source>
</evidence>
<dbReference type="InterPro" id="IPR004565">
    <property type="entry name" value="OM_lipoprot_LolB"/>
</dbReference>
<keyword evidence="10" id="KW-0143">Chaperone</keyword>
<name>A0A2A5B3V7_9GAMM</name>
<keyword evidence="11" id="KW-0998">Cell outer membrane</keyword>
<evidence type="ECO:0000256" key="8">
    <source>
        <dbReference type="ARBA" id="ARBA00023136"/>
    </source>
</evidence>
<comment type="subunit">
    <text evidence="3">Monomer.</text>
</comment>
<evidence type="ECO:0000256" key="6">
    <source>
        <dbReference type="ARBA" id="ARBA00022729"/>
    </source>
</evidence>
<keyword evidence="6 13" id="KW-0732">Signal</keyword>
<keyword evidence="7" id="KW-0653">Protein transport</keyword>
<accession>A0A2A5B3V7</accession>
<protein>
    <recommendedName>
        <fullName evidence="4">Outer-membrane lipoprotein LolB</fullName>
    </recommendedName>
</protein>
<dbReference type="Pfam" id="PF03550">
    <property type="entry name" value="LolB"/>
    <property type="match status" value="1"/>
</dbReference>
<evidence type="ECO:0000256" key="13">
    <source>
        <dbReference type="SAM" id="SignalP"/>
    </source>
</evidence>
<dbReference type="GO" id="GO:0009279">
    <property type="term" value="C:cell outer membrane"/>
    <property type="evidence" value="ECO:0007669"/>
    <property type="project" value="UniProtKB-SubCell"/>
</dbReference>
<evidence type="ECO:0000256" key="4">
    <source>
        <dbReference type="ARBA" id="ARBA00016202"/>
    </source>
</evidence>
<comment type="subcellular location">
    <subcellularLocation>
        <location evidence="1">Cell outer membrane</location>
        <topology evidence="1">Lipid-anchor</topology>
    </subcellularLocation>
</comment>
<dbReference type="Gene3D" id="2.50.20.10">
    <property type="entry name" value="Lipoprotein localisation LolA/LolB/LppX"/>
    <property type="match status" value="1"/>
</dbReference>
<comment type="similarity">
    <text evidence="2">Belongs to the LolB family.</text>
</comment>
<dbReference type="NCBIfam" id="TIGR00548">
    <property type="entry name" value="lolB"/>
    <property type="match status" value="1"/>
</dbReference>
<evidence type="ECO:0000256" key="9">
    <source>
        <dbReference type="ARBA" id="ARBA00023139"/>
    </source>
</evidence>
<evidence type="ECO:0000256" key="5">
    <source>
        <dbReference type="ARBA" id="ARBA00022448"/>
    </source>
</evidence>
<dbReference type="SUPFAM" id="SSF89392">
    <property type="entry name" value="Prokaryotic lipoproteins and lipoprotein localization factors"/>
    <property type="match status" value="1"/>
</dbReference>
<evidence type="ECO:0000313" key="14">
    <source>
        <dbReference type="EMBL" id="PCJ26219.1"/>
    </source>
</evidence>
<keyword evidence="9" id="KW-0564">Palmitate</keyword>
<evidence type="ECO:0000256" key="3">
    <source>
        <dbReference type="ARBA" id="ARBA00011245"/>
    </source>
</evidence>
<evidence type="ECO:0000256" key="1">
    <source>
        <dbReference type="ARBA" id="ARBA00004459"/>
    </source>
</evidence>